<dbReference type="RefSeq" id="WP_140586688.1">
    <property type="nucleotide sequence ID" value="NZ_VFRR01000001.1"/>
</dbReference>
<evidence type="ECO:0000313" key="2">
    <source>
        <dbReference type="Proteomes" id="UP000315901"/>
    </source>
</evidence>
<dbReference type="EMBL" id="VFRR01000001">
    <property type="protein sequence ID" value="TPE55592.1"/>
    <property type="molecule type" value="Genomic_DNA"/>
</dbReference>
<dbReference type="OrthoDB" id="6102822at2"/>
<evidence type="ECO:0000313" key="1">
    <source>
        <dbReference type="EMBL" id="TPE55592.1"/>
    </source>
</evidence>
<dbReference type="AlphaFoldDB" id="A0A501X4Z7"/>
<reference evidence="1 2" key="1">
    <citation type="submission" date="2019-06" db="EMBL/GenBank/DDBJ databases">
        <title>A novel bacterium of genus Marinomonas, isolated from coastal sand.</title>
        <authorList>
            <person name="Huang H."/>
            <person name="Mo K."/>
            <person name="Hu Y."/>
        </authorList>
    </citation>
    <scope>NUCLEOTIDE SEQUENCE [LARGE SCALE GENOMIC DNA]</scope>
    <source>
        <strain evidence="1 2">HB171799</strain>
    </source>
</reference>
<comment type="caution">
    <text evidence="1">The sequence shown here is derived from an EMBL/GenBank/DDBJ whole genome shotgun (WGS) entry which is preliminary data.</text>
</comment>
<protein>
    <submittedName>
        <fullName evidence="1">Uncharacterized protein</fullName>
    </submittedName>
</protein>
<name>A0A501X4Z7_9GAMM</name>
<proteinExistence type="predicted"/>
<gene>
    <name evidence="1" type="ORF">FJM67_00640</name>
</gene>
<sequence>MSSLPIFIAAVANSADDPIYPVLFTWSNHDGEIKEVLVIPDDEWLEQAPIEPNAQHISEQQLYEFGHEAQDILTEWLSELDTDVVYALEPEQVSPLVEAIFAVKHQDPSFEVRSVSEWYQLQGENFHAIIEGEELSTPLHLMSPDEQVLLILQLAADNNLLPDLT</sequence>
<accession>A0A501X4Z7</accession>
<organism evidence="1 2">
    <name type="scientific">Maribrevibacterium harenarium</name>
    <dbReference type="NCBI Taxonomy" id="2589817"/>
    <lineage>
        <taxon>Bacteria</taxon>
        <taxon>Pseudomonadati</taxon>
        <taxon>Pseudomonadota</taxon>
        <taxon>Gammaproteobacteria</taxon>
        <taxon>Oceanospirillales</taxon>
        <taxon>Oceanospirillaceae</taxon>
        <taxon>Maribrevibacterium</taxon>
    </lineage>
</organism>
<dbReference type="Proteomes" id="UP000315901">
    <property type="component" value="Unassembled WGS sequence"/>
</dbReference>
<keyword evidence="2" id="KW-1185">Reference proteome</keyword>